<dbReference type="OrthoDB" id="406544at2759"/>
<feature type="domain" description="CENP-V/GFA" evidence="5">
    <location>
        <begin position="6"/>
        <end position="115"/>
    </location>
</feature>
<evidence type="ECO:0000256" key="1">
    <source>
        <dbReference type="ARBA" id="ARBA00005495"/>
    </source>
</evidence>
<comment type="similarity">
    <text evidence="1">Belongs to the Gfa family.</text>
</comment>
<keyword evidence="7" id="KW-1185">Reference proteome</keyword>
<dbReference type="GO" id="GO:0016846">
    <property type="term" value="F:carbon-sulfur lyase activity"/>
    <property type="evidence" value="ECO:0007669"/>
    <property type="project" value="InterPro"/>
</dbReference>
<evidence type="ECO:0000313" key="7">
    <source>
        <dbReference type="Proteomes" id="UP000002669"/>
    </source>
</evidence>
<evidence type="ECO:0000256" key="4">
    <source>
        <dbReference type="ARBA" id="ARBA00023239"/>
    </source>
</evidence>
<evidence type="ECO:0000259" key="5">
    <source>
        <dbReference type="PROSITE" id="PS51891"/>
    </source>
</evidence>
<dbReference type="Proteomes" id="UP000002669">
    <property type="component" value="Unassembled WGS sequence"/>
</dbReference>
<dbReference type="Gene3D" id="3.90.1590.10">
    <property type="entry name" value="glutathione-dependent formaldehyde- activating enzyme (gfa)"/>
    <property type="match status" value="1"/>
</dbReference>
<dbReference type="EMBL" id="DS989825">
    <property type="protein sequence ID" value="EFR02322.1"/>
    <property type="molecule type" value="Genomic_DNA"/>
</dbReference>
<evidence type="ECO:0000256" key="2">
    <source>
        <dbReference type="ARBA" id="ARBA00022723"/>
    </source>
</evidence>
<organism evidence="7">
    <name type="scientific">Arthroderma gypseum (strain ATCC MYA-4604 / CBS 118893)</name>
    <name type="common">Microsporum gypseum</name>
    <dbReference type="NCBI Taxonomy" id="535722"/>
    <lineage>
        <taxon>Eukaryota</taxon>
        <taxon>Fungi</taxon>
        <taxon>Dikarya</taxon>
        <taxon>Ascomycota</taxon>
        <taxon>Pezizomycotina</taxon>
        <taxon>Eurotiomycetes</taxon>
        <taxon>Eurotiomycetidae</taxon>
        <taxon>Onygenales</taxon>
        <taxon>Arthrodermataceae</taxon>
        <taxon>Nannizzia</taxon>
    </lineage>
</organism>
<dbReference type="OMA" id="RCGCTLW"/>
<accession>E4UVJ5</accession>
<keyword evidence="2" id="KW-0479">Metal-binding</keyword>
<dbReference type="Pfam" id="PF04828">
    <property type="entry name" value="GFA"/>
    <property type="match status" value="1"/>
</dbReference>
<dbReference type="PANTHER" id="PTHR33337:SF40">
    <property type="entry name" value="CENP-V_GFA DOMAIN-CONTAINING PROTEIN-RELATED"/>
    <property type="match status" value="1"/>
</dbReference>
<dbReference type="HOGENOM" id="CLU_055491_3_2_1"/>
<dbReference type="STRING" id="535722.E4UVJ5"/>
<dbReference type="InterPro" id="IPR006913">
    <property type="entry name" value="CENP-V/GFA"/>
</dbReference>
<proteinExistence type="inferred from homology"/>
<dbReference type="InParanoid" id="E4UVJ5"/>
<dbReference type="PROSITE" id="PS51891">
    <property type="entry name" value="CENP_V_GFA"/>
    <property type="match status" value="1"/>
</dbReference>
<keyword evidence="3" id="KW-0862">Zinc</keyword>
<dbReference type="AlphaFoldDB" id="E4UVJ5"/>
<dbReference type="GeneID" id="10028008"/>
<dbReference type="SUPFAM" id="SSF51316">
    <property type="entry name" value="Mss4-like"/>
    <property type="match status" value="1"/>
</dbReference>
<dbReference type="GO" id="GO:0046872">
    <property type="term" value="F:metal ion binding"/>
    <property type="evidence" value="ECO:0007669"/>
    <property type="project" value="UniProtKB-KW"/>
</dbReference>
<dbReference type="InterPro" id="IPR011057">
    <property type="entry name" value="Mss4-like_sf"/>
</dbReference>
<sequence>MVDLTRRGICMCQGVVYEVEGKPEKTMACYCKHCKLNAGGAFQIVASFNKEQVKVVSGENLIGTWTLKDTTTGNDKHKRFCTRCGCTLWTVPMMFGGDKFMVRTSLLENGLEDYKPEGEIFTAGRPAYIEAIRGI</sequence>
<evidence type="ECO:0000256" key="3">
    <source>
        <dbReference type="ARBA" id="ARBA00022833"/>
    </source>
</evidence>
<dbReference type="eggNOG" id="ENOG502SAKJ">
    <property type="taxonomic scope" value="Eukaryota"/>
</dbReference>
<dbReference type="PANTHER" id="PTHR33337">
    <property type="entry name" value="GFA DOMAIN-CONTAINING PROTEIN"/>
    <property type="match status" value="1"/>
</dbReference>
<dbReference type="RefSeq" id="XP_003172733.1">
    <property type="nucleotide sequence ID" value="XM_003172685.1"/>
</dbReference>
<protein>
    <recommendedName>
        <fullName evidence="5">CENP-V/GFA domain-containing protein</fullName>
    </recommendedName>
</protein>
<gene>
    <name evidence="6" type="ORF">MGYG_05319</name>
</gene>
<reference evidence="7" key="1">
    <citation type="journal article" date="2012" name="MBio">
        <title>Comparative genome analysis of Trichophyton rubrum and related dermatophytes reveals candidate genes involved in infection.</title>
        <authorList>
            <person name="Martinez D.A."/>
            <person name="Oliver B.G."/>
            <person name="Graeser Y."/>
            <person name="Goldberg J.M."/>
            <person name="Li W."/>
            <person name="Martinez-Rossi N.M."/>
            <person name="Monod M."/>
            <person name="Shelest E."/>
            <person name="Barton R.C."/>
            <person name="Birch E."/>
            <person name="Brakhage A.A."/>
            <person name="Chen Z."/>
            <person name="Gurr S.J."/>
            <person name="Heiman D."/>
            <person name="Heitman J."/>
            <person name="Kosti I."/>
            <person name="Rossi A."/>
            <person name="Saif S."/>
            <person name="Samalova M."/>
            <person name="Saunders C.W."/>
            <person name="Shea T."/>
            <person name="Summerbell R.C."/>
            <person name="Xu J."/>
            <person name="Young S."/>
            <person name="Zeng Q."/>
            <person name="Birren B.W."/>
            <person name="Cuomo C.A."/>
            <person name="White T.C."/>
        </authorList>
    </citation>
    <scope>NUCLEOTIDE SEQUENCE [LARGE SCALE GENOMIC DNA]</scope>
    <source>
        <strain evidence="7">ATCC MYA-4604 / CBS 118893</strain>
    </source>
</reference>
<dbReference type="VEuPathDB" id="FungiDB:MGYG_05319"/>
<name>E4UVJ5_ARTGP</name>
<evidence type="ECO:0000313" key="6">
    <source>
        <dbReference type="EMBL" id="EFR02322.1"/>
    </source>
</evidence>
<keyword evidence="4" id="KW-0456">Lyase</keyword>